<dbReference type="STRING" id="6573.A0A210QJ98"/>
<keyword evidence="2" id="KW-0808">Transferase</keyword>
<proteinExistence type="predicted"/>
<accession>A0A210QJ98</accession>
<dbReference type="PANTHER" id="PTHR12358">
    <property type="entry name" value="SPHINGOSINE KINASE"/>
    <property type="match status" value="1"/>
</dbReference>
<dbReference type="GO" id="GO:0016020">
    <property type="term" value="C:membrane"/>
    <property type="evidence" value="ECO:0007669"/>
    <property type="project" value="GOC"/>
</dbReference>
<evidence type="ECO:0000259" key="1">
    <source>
        <dbReference type="PROSITE" id="PS50146"/>
    </source>
</evidence>
<dbReference type="GO" id="GO:0001729">
    <property type="term" value="F:ceramide kinase activity"/>
    <property type="evidence" value="ECO:0007669"/>
    <property type="project" value="TreeGrafter"/>
</dbReference>
<dbReference type="GO" id="GO:0006672">
    <property type="term" value="P:ceramide metabolic process"/>
    <property type="evidence" value="ECO:0007669"/>
    <property type="project" value="TreeGrafter"/>
</dbReference>
<dbReference type="Gene3D" id="3.40.50.10330">
    <property type="entry name" value="Probable inorganic polyphosphate/atp-NAD kinase, domain 1"/>
    <property type="match status" value="1"/>
</dbReference>
<reference evidence="2 3" key="1">
    <citation type="journal article" date="2017" name="Nat. Ecol. Evol.">
        <title>Scallop genome provides insights into evolution of bilaterian karyotype and development.</title>
        <authorList>
            <person name="Wang S."/>
            <person name="Zhang J."/>
            <person name="Jiao W."/>
            <person name="Li J."/>
            <person name="Xun X."/>
            <person name="Sun Y."/>
            <person name="Guo X."/>
            <person name="Huan P."/>
            <person name="Dong B."/>
            <person name="Zhang L."/>
            <person name="Hu X."/>
            <person name="Sun X."/>
            <person name="Wang J."/>
            <person name="Zhao C."/>
            <person name="Wang Y."/>
            <person name="Wang D."/>
            <person name="Huang X."/>
            <person name="Wang R."/>
            <person name="Lv J."/>
            <person name="Li Y."/>
            <person name="Zhang Z."/>
            <person name="Liu B."/>
            <person name="Lu W."/>
            <person name="Hui Y."/>
            <person name="Liang J."/>
            <person name="Zhou Z."/>
            <person name="Hou R."/>
            <person name="Li X."/>
            <person name="Liu Y."/>
            <person name="Li H."/>
            <person name="Ning X."/>
            <person name="Lin Y."/>
            <person name="Zhao L."/>
            <person name="Xing Q."/>
            <person name="Dou J."/>
            <person name="Li Y."/>
            <person name="Mao J."/>
            <person name="Guo H."/>
            <person name="Dou H."/>
            <person name="Li T."/>
            <person name="Mu C."/>
            <person name="Jiang W."/>
            <person name="Fu Q."/>
            <person name="Fu X."/>
            <person name="Miao Y."/>
            <person name="Liu J."/>
            <person name="Yu Q."/>
            <person name="Li R."/>
            <person name="Liao H."/>
            <person name="Li X."/>
            <person name="Kong Y."/>
            <person name="Jiang Z."/>
            <person name="Chourrout D."/>
            <person name="Li R."/>
            <person name="Bao Z."/>
        </authorList>
    </citation>
    <scope>NUCLEOTIDE SEQUENCE [LARGE SCALE GENOMIC DNA]</scope>
    <source>
        <strain evidence="2 3">PY_sf001</strain>
    </source>
</reference>
<dbReference type="SMART" id="SM00046">
    <property type="entry name" value="DAGKc"/>
    <property type="match status" value="1"/>
</dbReference>
<comment type="caution">
    <text evidence="2">The sequence shown here is derived from an EMBL/GenBank/DDBJ whole genome shotgun (WGS) entry which is preliminary data.</text>
</comment>
<dbReference type="PROSITE" id="PS50146">
    <property type="entry name" value="DAGK"/>
    <property type="match status" value="1"/>
</dbReference>
<dbReference type="EMBL" id="NEDP02003363">
    <property type="protein sequence ID" value="OWF48848.1"/>
    <property type="molecule type" value="Genomic_DNA"/>
</dbReference>
<dbReference type="OrthoDB" id="530923at2759"/>
<dbReference type="InterPro" id="IPR050187">
    <property type="entry name" value="Lipid_Phosphate_FormReg"/>
</dbReference>
<evidence type="ECO:0000313" key="3">
    <source>
        <dbReference type="Proteomes" id="UP000242188"/>
    </source>
</evidence>
<gene>
    <name evidence="2" type="ORF">KP79_PYT08764</name>
</gene>
<dbReference type="Gene3D" id="2.60.200.40">
    <property type="match status" value="1"/>
</dbReference>
<evidence type="ECO:0000313" key="2">
    <source>
        <dbReference type="EMBL" id="OWF48848.1"/>
    </source>
</evidence>
<dbReference type="InterPro" id="IPR001206">
    <property type="entry name" value="Diacylglycerol_kinase_cat_dom"/>
</dbReference>
<dbReference type="Pfam" id="PF00781">
    <property type="entry name" value="DAGK_cat"/>
    <property type="match status" value="1"/>
</dbReference>
<name>A0A210QJ98_MIZYE</name>
<organism evidence="2 3">
    <name type="scientific">Mizuhopecten yessoensis</name>
    <name type="common">Japanese scallop</name>
    <name type="synonym">Patinopecten yessoensis</name>
    <dbReference type="NCBI Taxonomy" id="6573"/>
    <lineage>
        <taxon>Eukaryota</taxon>
        <taxon>Metazoa</taxon>
        <taxon>Spiralia</taxon>
        <taxon>Lophotrochozoa</taxon>
        <taxon>Mollusca</taxon>
        <taxon>Bivalvia</taxon>
        <taxon>Autobranchia</taxon>
        <taxon>Pteriomorphia</taxon>
        <taxon>Pectinida</taxon>
        <taxon>Pectinoidea</taxon>
        <taxon>Pectinidae</taxon>
        <taxon>Mizuhopecten</taxon>
    </lineage>
</organism>
<protein>
    <submittedName>
        <fullName evidence="2">Ceramide kinase</fullName>
    </submittedName>
</protein>
<dbReference type="Proteomes" id="UP000242188">
    <property type="component" value="Unassembled WGS sequence"/>
</dbReference>
<dbReference type="InterPro" id="IPR016064">
    <property type="entry name" value="NAD/diacylglycerol_kinase_sf"/>
</dbReference>
<dbReference type="SUPFAM" id="SSF111331">
    <property type="entry name" value="NAD kinase/diacylglycerol kinase-like"/>
    <property type="match status" value="1"/>
</dbReference>
<dbReference type="PANTHER" id="PTHR12358:SF111">
    <property type="entry name" value="CERAMIDE KINASE, ISOFORM A"/>
    <property type="match status" value="1"/>
</dbReference>
<keyword evidence="3" id="KW-1185">Reference proteome</keyword>
<feature type="domain" description="DAGKc" evidence="1">
    <location>
        <begin position="97"/>
        <end position="247"/>
    </location>
</feature>
<dbReference type="AlphaFoldDB" id="A0A210QJ98"/>
<dbReference type="InterPro" id="IPR017438">
    <property type="entry name" value="ATP-NAD_kinase_N"/>
</dbReference>
<sequence>MEGSGQFIVDGQHVAAEFTSDHLIWTDTSSKKEVWVETDNIICCTTTTEETGFEVVYAAKSKKNDSKLREGRIVFSGPADKVRIFSRIIQGYLAENKRPRRLLILINPESGKKRGYKDYVNKVQPILERCGIQAEAVVTTGKGQPTEILGDYDLDSIDGLVAMGGDGFYCECLNGLIVRRQTDAGVDFNDSTAELSAPTIPIGILPAGTGDYVVQYLHGTRCLVTAVLRILMGKSVNTNSASIHEDNRCLAHSGLVLGFGLFGDMMHNCEKYRWMGSNRYNIVPIASLLRRRTVDVEIEYLPAKSSASTSSPSSRDFKRQISLPVGNYKVSMAPRLRRQSSVPDILINITNGWQKTTGRVYAVDTHPIVMAAKDGRMRPCFGAENLTMTVTDKCSLSKHVQQLSLVNDEKPDCYNFDFVRQMNVDAFKVRLSSSTPLRITKTGRKELDKNFFINCDGEAIRLTTPQFEVRFHRNIVSLFGTPST</sequence>
<keyword evidence="2" id="KW-0418">Kinase</keyword>